<protein>
    <submittedName>
        <fullName evidence="2">Transcriptional regulator containing HTH domain, ArsR family</fullName>
    </submittedName>
</protein>
<dbReference type="STRING" id="768679.TTX_0302"/>
<dbReference type="eggNOG" id="arCOG00737">
    <property type="taxonomic scope" value="Archaea"/>
</dbReference>
<accession>G4RN35</accession>
<dbReference type="PATRIC" id="fig|768679.9.peg.320"/>
<dbReference type="InterPro" id="IPR036388">
    <property type="entry name" value="WH-like_DNA-bd_sf"/>
</dbReference>
<dbReference type="Proteomes" id="UP000002654">
    <property type="component" value="Chromosome"/>
</dbReference>
<dbReference type="CDD" id="cd00090">
    <property type="entry name" value="HTH_ARSR"/>
    <property type="match status" value="1"/>
</dbReference>
<dbReference type="GeneID" id="11263313"/>
<dbReference type="PaxDb" id="768679-TTX_0302"/>
<dbReference type="KEGG" id="ttn:TTX_0302"/>
<dbReference type="Gene3D" id="1.10.10.10">
    <property type="entry name" value="Winged helix-like DNA-binding domain superfamily/Winged helix DNA-binding domain"/>
    <property type="match status" value="1"/>
</dbReference>
<evidence type="ECO:0000313" key="2">
    <source>
        <dbReference type="EMBL" id="CCC80979.1"/>
    </source>
</evidence>
<dbReference type="InterPro" id="IPR036390">
    <property type="entry name" value="WH_DNA-bd_sf"/>
</dbReference>
<dbReference type="PROSITE" id="PS50987">
    <property type="entry name" value="HTH_ARSR_2"/>
    <property type="match status" value="1"/>
</dbReference>
<dbReference type="InterPro" id="IPR000485">
    <property type="entry name" value="AsnC-type_HTH_dom"/>
</dbReference>
<dbReference type="SUPFAM" id="SSF46785">
    <property type="entry name" value="Winged helix' DNA-binding domain"/>
    <property type="match status" value="1"/>
</dbReference>
<dbReference type="OrthoDB" id="28610at2157"/>
<reference evidence="2 3" key="1">
    <citation type="journal article" date="2011" name="PLoS ONE">
        <title>The complete genome sequence of Thermoproteus tenax: a physiologically versatile member of the Crenarchaeota.</title>
        <authorList>
            <person name="Siebers B."/>
            <person name="Zaparty M."/>
            <person name="Raddatz G."/>
            <person name="Tjaden B."/>
            <person name="Albers S.V."/>
            <person name="Bell S.D."/>
            <person name="Blombach F."/>
            <person name="Kletzin A."/>
            <person name="Kyrpides N."/>
            <person name="Lanz C."/>
            <person name="Plagens A."/>
            <person name="Rampp M."/>
            <person name="Rosinus A."/>
            <person name="von Jan M."/>
            <person name="Makarova K.S."/>
            <person name="Klenk H.P."/>
            <person name="Schuster S.C."/>
            <person name="Hensel R."/>
        </authorList>
    </citation>
    <scope>NUCLEOTIDE SEQUENCE [LARGE SCALE GENOMIC DNA]</scope>
    <source>
        <strain evidence="3">ATCC 35583 / DSM 2078 / JCM 9277 / NBRC 100435 / Kra 1</strain>
    </source>
</reference>
<dbReference type="PANTHER" id="PTHR36216">
    <property type="entry name" value="TRANSCRIPTIONAL REGULATOR, TRMB"/>
    <property type="match status" value="1"/>
</dbReference>
<dbReference type="AlphaFoldDB" id="G4RN35"/>
<proteinExistence type="predicted"/>
<feature type="domain" description="HTH arsR-type" evidence="1">
    <location>
        <begin position="1"/>
        <end position="80"/>
    </location>
</feature>
<dbReference type="GO" id="GO:0003700">
    <property type="term" value="F:DNA-binding transcription factor activity"/>
    <property type="evidence" value="ECO:0007669"/>
    <property type="project" value="InterPro"/>
</dbReference>
<dbReference type="PRINTS" id="PR00033">
    <property type="entry name" value="HTHASNC"/>
</dbReference>
<keyword evidence="3" id="KW-1185">Reference proteome</keyword>
<sequence length="136" mass="15790">MDKIKSEILALLQREGPLPVYRIAKELGLSYGAAQWHIFSLEKQGLVKTYRMGNKRYAALNSNDLLRVYRVGDVLRDLELMLLAYGIKEDFTVEEALERLRSKRMAHIAQIIEEIARERIKREEERKRGAESSQGE</sequence>
<name>G4RN35_THETK</name>
<dbReference type="InterPro" id="IPR001845">
    <property type="entry name" value="HTH_ArsR_DNA-bd_dom"/>
</dbReference>
<gene>
    <name evidence="2" type="ordered locus">TTX_0302</name>
</gene>
<dbReference type="HOGENOM" id="CLU_157721_0_0_2"/>
<dbReference type="SMART" id="SM00418">
    <property type="entry name" value="HTH_ARSR"/>
    <property type="match status" value="1"/>
</dbReference>
<dbReference type="InterPro" id="IPR011991">
    <property type="entry name" value="ArsR-like_HTH"/>
</dbReference>
<dbReference type="Pfam" id="PF13412">
    <property type="entry name" value="HTH_24"/>
    <property type="match status" value="1"/>
</dbReference>
<dbReference type="EMBL" id="FN869859">
    <property type="protein sequence ID" value="CCC80979.1"/>
    <property type="molecule type" value="Genomic_DNA"/>
</dbReference>
<dbReference type="GO" id="GO:0043565">
    <property type="term" value="F:sequence-specific DNA binding"/>
    <property type="evidence" value="ECO:0007669"/>
    <property type="project" value="InterPro"/>
</dbReference>
<evidence type="ECO:0000259" key="1">
    <source>
        <dbReference type="PROSITE" id="PS50987"/>
    </source>
</evidence>
<organism evidence="2 3">
    <name type="scientific">Thermoproteus tenax (strain ATCC 35583 / DSM 2078 / JCM 9277 / NBRC 100435 / Kra 1)</name>
    <dbReference type="NCBI Taxonomy" id="768679"/>
    <lineage>
        <taxon>Archaea</taxon>
        <taxon>Thermoproteota</taxon>
        <taxon>Thermoprotei</taxon>
        <taxon>Thermoproteales</taxon>
        <taxon>Thermoproteaceae</taxon>
        <taxon>Thermoproteus</taxon>
    </lineage>
</organism>
<dbReference type="RefSeq" id="WP_014126236.1">
    <property type="nucleotide sequence ID" value="NC_016070.1"/>
</dbReference>
<dbReference type="PANTHER" id="PTHR36216:SF1">
    <property type="entry name" value="HTH ARSR-TYPE DOMAIN-CONTAINING PROTEIN"/>
    <property type="match status" value="1"/>
</dbReference>
<evidence type="ECO:0000313" key="3">
    <source>
        <dbReference type="Proteomes" id="UP000002654"/>
    </source>
</evidence>